<dbReference type="AlphaFoldDB" id="A0A1E4RSJ0"/>
<dbReference type="InterPro" id="IPR018456">
    <property type="entry name" value="PTR2_symporter_CS"/>
</dbReference>
<dbReference type="Proteomes" id="UP000095085">
    <property type="component" value="Unassembled WGS sequence"/>
</dbReference>
<evidence type="ECO:0000313" key="10">
    <source>
        <dbReference type="Proteomes" id="UP000095085"/>
    </source>
</evidence>
<dbReference type="EMBL" id="KV454538">
    <property type="protein sequence ID" value="ODV70252.1"/>
    <property type="molecule type" value="Genomic_DNA"/>
</dbReference>
<organism evidence="9 10">
    <name type="scientific">Hyphopichia burtonii NRRL Y-1933</name>
    <dbReference type="NCBI Taxonomy" id="984485"/>
    <lineage>
        <taxon>Eukaryota</taxon>
        <taxon>Fungi</taxon>
        <taxon>Dikarya</taxon>
        <taxon>Ascomycota</taxon>
        <taxon>Saccharomycotina</taxon>
        <taxon>Pichiomycetes</taxon>
        <taxon>Debaryomycetaceae</taxon>
        <taxon>Hyphopichia</taxon>
    </lineage>
</organism>
<dbReference type="InterPro" id="IPR000109">
    <property type="entry name" value="POT_fam"/>
</dbReference>
<dbReference type="RefSeq" id="XP_020079319.1">
    <property type="nucleotide sequence ID" value="XM_020222465.1"/>
</dbReference>
<feature type="transmembrane region" description="Helical" evidence="8">
    <location>
        <begin position="314"/>
        <end position="334"/>
    </location>
</feature>
<feature type="transmembrane region" description="Helical" evidence="8">
    <location>
        <begin position="390"/>
        <end position="411"/>
    </location>
</feature>
<feature type="transmembrane region" description="Helical" evidence="8">
    <location>
        <begin position="125"/>
        <end position="147"/>
    </location>
</feature>
<feature type="transmembrane region" description="Helical" evidence="8">
    <location>
        <begin position="209"/>
        <end position="228"/>
    </location>
</feature>
<dbReference type="GO" id="GO:0006857">
    <property type="term" value="P:oligopeptide transport"/>
    <property type="evidence" value="ECO:0007669"/>
    <property type="project" value="InterPro"/>
</dbReference>
<dbReference type="PANTHER" id="PTHR11654">
    <property type="entry name" value="OLIGOPEPTIDE TRANSPORTER-RELATED"/>
    <property type="match status" value="1"/>
</dbReference>
<evidence type="ECO:0000256" key="8">
    <source>
        <dbReference type="SAM" id="Phobius"/>
    </source>
</evidence>
<evidence type="ECO:0000313" key="9">
    <source>
        <dbReference type="EMBL" id="ODV70252.1"/>
    </source>
</evidence>
<protein>
    <submittedName>
        <fullName evidence="9">PTR2-domain-containing protein</fullName>
    </submittedName>
</protein>
<keyword evidence="6" id="KW-0813">Transport</keyword>
<comment type="subcellular location">
    <subcellularLocation>
        <location evidence="1 6">Membrane</location>
        <topology evidence="1 6">Multi-pass membrane protein</topology>
    </subcellularLocation>
</comment>
<feature type="region of interest" description="Disordered" evidence="7">
    <location>
        <begin position="1"/>
        <end position="28"/>
    </location>
</feature>
<evidence type="ECO:0000256" key="1">
    <source>
        <dbReference type="ARBA" id="ARBA00004141"/>
    </source>
</evidence>
<feature type="transmembrane region" description="Helical" evidence="8">
    <location>
        <begin position="417"/>
        <end position="444"/>
    </location>
</feature>
<dbReference type="GeneID" id="30997014"/>
<keyword evidence="3 6" id="KW-0812">Transmembrane</keyword>
<keyword evidence="5 8" id="KW-0472">Membrane</keyword>
<evidence type="ECO:0000256" key="3">
    <source>
        <dbReference type="ARBA" id="ARBA00022692"/>
    </source>
</evidence>
<feature type="transmembrane region" description="Helical" evidence="8">
    <location>
        <begin position="97"/>
        <end position="118"/>
    </location>
</feature>
<dbReference type="PROSITE" id="PS01022">
    <property type="entry name" value="PTR2_1"/>
    <property type="match status" value="1"/>
</dbReference>
<evidence type="ECO:0000256" key="6">
    <source>
        <dbReference type="RuleBase" id="RU003755"/>
    </source>
</evidence>
<feature type="transmembrane region" description="Helical" evidence="8">
    <location>
        <begin position="484"/>
        <end position="506"/>
    </location>
</feature>
<dbReference type="OrthoDB" id="8904098at2759"/>
<dbReference type="GO" id="GO:0022857">
    <property type="term" value="F:transmembrane transporter activity"/>
    <property type="evidence" value="ECO:0007669"/>
    <property type="project" value="InterPro"/>
</dbReference>
<feature type="transmembrane region" description="Helical" evidence="8">
    <location>
        <begin position="354"/>
        <end position="378"/>
    </location>
</feature>
<dbReference type="InterPro" id="IPR036259">
    <property type="entry name" value="MFS_trans_sf"/>
</dbReference>
<dbReference type="PROSITE" id="PS01023">
    <property type="entry name" value="PTR2_2"/>
    <property type="match status" value="1"/>
</dbReference>
<dbReference type="Pfam" id="PF00854">
    <property type="entry name" value="PTR2"/>
    <property type="match status" value="1"/>
</dbReference>
<gene>
    <name evidence="9" type="ORF">HYPBUDRAFT_159996</name>
</gene>
<evidence type="ECO:0000256" key="4">
    <source>
        <dbReference type="ARBA" id="ARBA00022989"/>
    </source>
</evidence>
<sequence length="548" mass="61062">MSIEKSGKTSGELTPELKTSFEDDEGREPTEYEMKNLRHVSEKIPLRCWLVAVVELGERFTYYGLSAPFQNYMQNGPHDSPKGVLQLGNTGATGLSYFWTFWCYVSPILGAYVADTFLGKYTTILYCSFVYIVGCFILFITSIPSIASKSTSLGGYIAAIIIIGAATGGVKANVSPLIADQVPKTKPIIKVLPSGEKVIQDPNITIQNVFMFFYLMINIGSLSVIATTEMELHIGFWAAFLLPFCFFFVAIAALILGKNVYVKVPVSDKVISRCFKVCFIAIKNKFNFDAAKPSLHPESEFPWSDKFVEEVRRALYACKVFVFYPIYWLVYGQMLNNFVSQAGRMAAHGLPNDILQAVNSIAIIVFIPICEHWVYPFIRKFTPLKAVSRITIGFFFGSASMVYAAVLEYYIQKSDNLVHIAIQVPAYCLIGFSEIFASITGLEYAYTKAPISMKSFIMSIFLVQNAFGSALGIALSPVAAVDKVLWTFTGLAVSCFIAGVLFWLIFHHYNNVEEELNQLDYLEEDEVVANPDGLKPVTSLAKSYRSLN</sequence>
<keyword evidence="10" id="KW-1185">Reference proteome</keyword>
<accession>A0A1E4RSJ0</accession>
<dbReference type="Gene3D" id="1.20.1250.20">
    <property type="entry name" value="MFS general substrate transporter like domains"/>
    <property type="match status" value="1"/>
</dbReference>
<feature type="transmembrane region" description="Helical" evidence="8">
    <location>
        <begin position="234"/>
        <end position="256"/>
    </location>
</feature>
<comment type="similarity">
    <text evidence="2 6">Belongs to the major facilitator superfamily. Proton-dependent oligopeptide transporter (POT/PTR) (TC 2.A.17) family.</text>
</comment>
<proteinExistence type="inferred from homology"/>
<feature type="transmembrane region" description="Helical" evidence="8">
    <location>
        <begin position="456"/>
        <end position="478"/>
    </location>
</feature>
<name>A0A1E4RSJ0_9ASCO</name>
<feature type="transmembrane region" description="Helical" evidence="8">
    <location>
        <begin position="153"/>
        <end position="174"/>
    </location>
</feature>
<keyword evidence="4 8" id="KW-1133">Transmembrane helix</keyword>
<evidence type="ECO:0000256" key="2">
    <source>
        <dbReference type="ARBA" id="ARBA00005982"/>
    </source>
</evidence>
<dbReference type="GO" id="GO:0016020">
    <property type="term" value="C:membrane"/>
    <property type="evidence" value="ECO:0007669"/>
    <property type="project" value="UniProtKB-SubCell"/>
</dbReference>
<evidence type="ECO:0000256" key="5">
    <source>
        <dbReference type="ARBA" id="ARBA00023136"/>
    </source>
</evidence>
<evidence type="ECO:0000256" key="7">
    <source>
        <dbReference type="SAM" id="MobiDB-lite"/>
    </source>
</evidence>
<dbReference type="SUPFAM" id="SSF103473">
    <property type="entry name" value="MFS general substrate transporter"/>
    <property type="match status" value="1"/>
</dbReference>
<reference evidence="10" key="1">
    <citation type="submission" date="2016-05" db="EMBL/GenBank/DDBJ databases">
        <title>Comparative genomics of biotechnologically important yeasts.</title>
        <authorList>
            <consortium name="DOE Joint Genome Institute"/>
            <person name="Riley R."/>
            <person name="Haridas S."/>
            <person name="Wolfe K.H."/>
            <person name="Lopes M.R."/>
            <person name="Hittinger C.T."/>
            <person name="Goker M."/>
            <person name="Salamov A."/>
            <person name="Wisecaver J."/>
            <person name="Long T.M."/>
            <person name="Aerts A.L."/>
            <person name="Barry K."/>
            <person name="Choi C."/>
            <person name="Clum A."/>
            <person name="Coughlan A.Y."/>
            <person name="Deshpande S."/>
            <person name="Douglass A.P."/>
            <person name="Hanson S.J."/>
            <person name="Klenk H.-P."/>
            <person name="Labutti K."/>
            <person name="Lapidus A."/>
            <person name="Lindquist E."/>
            <person name="Lipzen A."/>
            <person name="Meier-Kolthoff J.P."/>
            <person name="Ohm R.A."/>
            <person name="Otillar R.P."/>
            <person name="Pangilinan J."/>
            <person name="Peng Y."/>
            <person name="Rokas A."/>
            <person name="Rosa C.A."/>
            <person name="Scheuner C."/>
            <person name="Sibirny A.A."/>
            <person name="Slot J.C."/>
            <person name="Stielow J.B."/>
            <person name="Sun H."/>
            <person name="Kurtzman C.P."/>
            <person name="Blackwell M."/>
            <person name="Grigoriev I.V."/>
            <person name="Jeffries T.W."/>
        </authorList>
    </citation>
    <scope>NUCLEOTIDE SEQUENCE [LARGE SCALE GENOMIC DNA]</scope>
    <source>
        <strain evidence="10">NRRL Y-1933</strain>
    </source>
</reference>